<keyword evidence="3 10" id="KW-0812">Transmembrane</keyword>
<accession>A0A8S4P848</accession>
<comment type="caution">
    <text evidence="12">The sequence shown here is derived from an EMBL/GenBank/DDBJ whole genome shotgun (WGS) entry which is preliminary data.</text>
</comment>
<feature type="transmembrane region" description="Helical" evidence="10">
    <location>
        <begin position="339"/>
        <end position="365"/>
    </location>
</feature>
<dbReference type="Proteomes" id="UP000749559">
    <property type="component" value="Unassembled WGS sequence"/>
</dbReference>
<evidence type="ECO:0000256" key="1">
    <source>
        <dbReference type="ARBA" id="ARBA00004651"/>
    </source>
</evidence>
<evidence type="ECO:0000256" key="2">
    <source>
        <dbReference type="ARBA" id="ARBA00022475"/>
    </source>
</evidence>
<dbReference type="PRINTS" id="PR00896">
    <property type="entry name" value="VASOPRESSINR"/>
</dbReference>
<dbReference type="AlphaFoldDB" id="A0A8S4P848"/>
<dbReference type="PANTHER" id="PTHR24244">
    <property type="entry name" value="NEUROPEPTIDE S RECEPTOR"/>
    <property type="match status" value="1"/>
</dbReference>
<keyword evidence="9 10" id="KW-0807">Transducer</keyword>
<feature type="transmembrane region" description="Helical" evidence="10">
    <location>
        <begin position="301"/>
        <end position="319"/>
    </location>
</feature>
<dbReference type="GO" id="GO:0005000">
    <property type="term" value="F:vasopressin receptor activity"/>
    <property type="evidence" value="ECO:0007669"/>
    <property type="project" value="InterPro"/>
</dbReference>
<dbReference type="PRINTS" id="PR00237">
    <property type="entry name" value="GPCRRHODOPSN"/>
</dbReference>
<dbReference type="OrthoDB" id="5987909at2759"/>
<evidence type="ECO:0000313" key="13">
    <source>
        <dbReference type="Proteomes" id="UP000749559"/>
    </source>
</evidence>
<dbReference type="GO" id="GO:0005886">
    <property type="term" value="C:plasma membrane"/>
    <property type="evidence" value="ECO:0007669"/>
    <property type="project" value="UniProtKB-SubCell"/>
</dbReference>
<comment type="caution">
    <text evidence="10">Lacks conserved residue(s) required for the propagation of feature annotation.</text>
</comment>
<keyword evidence="6 10" id="KW-0472">Membrane</keyword>
<evidence type="ECO:0000256" key="10">
    <source>
        <dbReference type="RuleBase" id="RU046427"/>
    </source>
</evidence>
<feature type="transmembrane region" description="Helical" evidence="10">
    <location>
        <begin position="166"/>
        <end position="185"/>
    </location>
</feature>
<keyword evidence="7 10" id="KW-0675">Receptor</keyword>
<dbReference type="PANTHER" id="PTHR24244:SF1">
    <property type="entry name" value="G-PROTEIN COUPLED RECEPTORS FAMILY 1 PROFILE DOMAIN-CONTAINING PROTEIN"/>
    <property type="match status" value="1"/>
</dbReference>
<dbReference type="SUPFAM" id="SSF81321">
    <property type="entry name" value="Family A G protein-coupled receptor-like"/>
    <property type="match status" value="1"/>
</dbReference>
<proteinExistence type="inferred from homology"/>
<evidence type="ECO:0000313" key="12">
    <source>
        <dbReference type="EMBL" id="CAH1790444.1"/>
    </source>
</evidence>
<dbReference type="InterPro" id="IPR027294">
    <property type="entry name" value="NPS_rcpt"/>
</dbReference>
<keyword evidence="8 10" id="KW-0325">Glycoprotein</keyword>
<feature type="transmembrane region" description="Helical" evidence="10">
    <location>
        <begin position="211"/>
        <end position="240"/>
    </location>
</feature>
<sequence length="440" mass="49121">MATISTTPTATTMEGFKQSRVFGNMNNVHNLTEMPMNVSESAEKEIEIYRTEQLVFLCILFILIVAGNASVLSLILLKKKRTGINFFLMHLAIADLSVGLVNVSTDIIWRATVVWLVGGPACKLIRFLNTVGTYSSTFLLVAMSIDRLDAIASPMNFTGKGLRIKILVGMAWFFGLVCSIPQAVLNNVQVHDSMGLQCYITVFSRPWHWQAYVSVIAVVIFIAPTIIMTVCYTIIVVTIWNKGQLIPPLQQRTPKVFRTFVKPKRHELNVNMVSAGSPRLGNGRASSEGLIPKAKIKSIKLSLVIVLVFVLCWLPYFVFDLMDVYGQIPFSQQKVKTAIFINALAPLNSAANPLIYCIFSTTLCVTKSKWLRTIFPFCCESNDRDPIEIALQNGSDVARTEVTYLDTTSSSIYSSPSCDKRLRNGFREHENQILMKQHSA</sequence>
<organism evidence="12 13">
    <name type="scientific">Owenia fusiformis</name>
    <name type="common">Polychaete worm</name>
    <dbReference type="NCBI Taxonomy" id="6347"/>
    <lineage>
        <taxon>Eukaryota</taxon>
        <taxon>Metazoa</taxon>
        <taxon>Spiralia</taxon>
        <taxon>Lophotrochozoa</taxon>
        <taxon>Annelida</taxon>
        <taxon>Polychaeta</taxon>
        <taxon>Sedentaria</taxon>
        <taxon>Canalipalpata</taxon>
        <taxon>Sabellida</taxon>
        <taxon>Oweniida</taxon>
        <taxon>Oweniidae</taxon>
        <taxon>Owenia</taxon>
    </lineage>
</organism>
<evidence type="ECO:0000256" key="9">
    <source>
        <dbReference type="ARBA" id="ARBA00023224"/>
    </source>
</evidence>
<dbReference type="GO" id="GO:0008188">
    <property type="term" value="F:neuropeptide receptor activity"/>
    <property type="evidence" value="ECO:0007669"/>
    <property type="project" value="InterPro"/>
</dbReference>
<reference evidence="12" key="1">
    <citation type="submission" date="2022-03" db="EMBL/GenBank/DDBJ databases">
        <authorList>
            <person name="Martin C."/>
        </authorList>
    </citation>
    <scope>NUCLEOTIDE SEQUENCE</scope>
</reference>
<comment type="subcellular location">
    <subcellularLocation>
        <location evidence="1 10">Cell membrane</location>
        <topology evidence="1 10">Multi-pass membrane protein</topology>
    </subcellularLocation>
</comment>
<evidence type="ECO:0000256" key="4">
    <source>
        <dbReference type="ARBA" id="ARBA00022989"/>
    </source>
</evidence>
<feature type="transmembrane region" description="Helical" evidence="10">
    <location>
        <begin position="54"/>
        <end position="77"/>
    </location>
</feature>
<keyword evidence="4 10" id="KW-1133">Transmembrane helix</keyword>
<feature type="domain" description="G-protein coupled receptors family 1 profile" evidence="11">
    <location>
        <begin position="67"/>
        <end position="356"/>
    </location>
</feature>
<dbReference type="InterPro" id="IPR000276">
    <property type="entry name" value="GPCR_Rhodpsn"/>
</dbReference>
<evidence type="ECO:0000256" key="5">
    <source>
        <dbReference type="ARBA" id="ARBA00023040"/>
    </source>
</evidence>
<evidence type="ECO:0000256" key="6">
    <source>
        <dbReference type="ARBA" id="ARBA00023136"/>
    </source>
</evidence>
<comment type="similarity">
    <text evidence="10">Belongs to the G-protein coupled receptor 1 family. Vasopressin/oxytocin receptor subfamily.</text>
</comment>
<name>A0A8S4P848_OWEFU</name>
<evidence type="ECO:0000256" key="8">
    <source>
        <dbReference type="ARBA" id="ARBA00023180"/>
    </source>
</evidence>
<dbReference type="PROSITE" id="PS50262">
    <property type="entry name" value="G_PROTEIN_RECEP_F1_2"/>
    <property type="match status" value="1"/>
</dbReference>
<evidence type="ECO:0000256" key="7">
    <source>
        <dbReference type="ARBA" id="ARBA00023170"/>
    </source>
</evidence>
<dbReference type="Gene3D" id="1.20.1070.10">
    <property type="entry name" value="Rhodopsin 7-helix transmembrane proteins"/>
    <property type="match status" value="1"/>
</dbReference>
<dbReference type="InterPro" id="IPR001817">
    <property type="entry name" value="Vasoprsn_rcpt"/>
</dbReference>
<keyword evidence="5 10" id="KW-0297">G-protein coupled receptor</keyword>
<feature type="transmembrane region" description="Helical" evidence="10">
    <location>
        <begin position="84"/>
        <end position="104"/>
    </location>
</feature>
<dbReference type="InterPro" id="IPR017452">
    <property type="entry name" value="GPCR_Rhodpsn_7TM"/>
</dbReference>
<evidence type="ECO:0000259" key="11">
    <source>
        <dbReference type="PROSITE" id="PS50262"/>
    </source>
</evidence>
<dbReference type="Pfam" id="PF00001">
    <property type="entry name" value="7tm_1"/>
    <property type="match status" value="1"/>
</dbReference>
<evidence type="ECO:0000256" key="3">
    <source>
        <dbReference type="ARBA" id="ARBA00022692"/>
    </source>
</evidence>
<keyword evidence="2" id="KW-1003">Cell membrane</keyword>
<keyword evidence="13" id="KW-1185">Reference proteome</keyword>
<dbReference type="EMBL" id="CAIIXF020000007">
    <property type="protein sequence ID" value="CAH1790444.1"/>
    <property type="molecule type" value="Genomic_DNA"/>
</dbReference>
<gene>
    <name evidence="12" type="ORF">OFUS_LOCUS15649</name>
</gene>
<protein>
    <recommendedName>
        <fullName evidence="11">G-protein coupled receptors family 1 profile domain-containing protein</fullName>
    </recommendedName>
</protein>